<protein>
    <submittedName>
        <fullName evidence="2">Uncharacterized protein</fullName>
    </submittedName>
</protein>
<feature type="region of interest" description="Disordered" evidence="1">
    <location>
        <begin position="50"/>
        <end position="104"/>
    </location>
</feature>
<gene>
    <name evidence="2" type="ORF">JTE90_014083</name>
</gene>
<sequence>MHTNVMYKLKNSKGKVSIGGPARARPESLHTQKNSDESCVWISHSRQWQPPVSLEDRWKRRPGGSREAGQLPGQRVGRPHSEWGRGDDGLSICGGGKRGRNGVM</sequence>
<name>A0AAV6V6F0_9ARAC</name>
<dbReference type="Proteomes" id="UP000827092">
    <property type="component" value="Unassembled WGS sequence"/>
</dbReference>
<evidence type="ECO:0000313" key="3">
    <source>
        <dbReference type="Proteomes" id="UP000827092"/>
    </source>
</evidence>
<dbReference type="AlphaFoldDB" id="A0AAV6V6F0"/>
<feature type="compositionally biased region" description="Basic and acidic residues" evidence="1">
    <location>
        <begin position="79"/>
        <end position="88"/>
    </location>
</feature>
<reference evidence="2 3" key="1">
    <citation type="journal article" date="2022" name="Nat. Ecol. Evol.">
        <title>A masculinizing supergene underlies an exaggerated male reproductive morph in a spider.</title>
        <authorList>
            <person name="Hendrickx F."/>
            <person name="De Corte Z."/>
            <person name="Sonet G."/>
            <person name="Van Belleghem S.M."/>
            <person name="Kostlbacher S."/>
            <person name="Vangestel C."/>
        </authorList>
    </citation>
    <scope>NUCLEOTIDE SEQUENCE [LARGE SCALE GENOMIC DNA]</scope>
    <source>
        <strain evidence="2">W744_W776</strain>
    </source>
</reference>
<keyword evidence="3" id="KW-1185">Reference proteome</keyword>
<feature type="compositionally biased region" description="Basic and acidic residues" evidence="1">
    <location>
        <begin position="24"/>
        <end position="35"/>
    </location>
</feature>
<evidence type="ECO:0000256" key="1">
    <source>
        <dbReference type="SAM" id="MobiDB-lite"/>
    </source>
</evidence>
<organism evidence="2 3">
    <name type="scientific">Oedothorax gibbosus</name>
    <dbReference type="NCBI Taxonomy" id="931172"/>
    <lineage>
        <taxon>Eukaryota</taxon>
        <taxon>Metazoa</taxon>
        <taxon>Ecdysozoa</taxon>
        <taxon>Arthropoda</taxon>
        <taxon>Chelicerata</taxon>
        <taxon>Arachnida</taxon>
        <taxon>Araneae</taxon>
        <taxon>Araneomorphae</taxon>
        <taxon>Entelegynae</taxon>
        <taxon>Araneoidea</taxon>
        <taxon>Linyphiidae</taxon>
        <taxon>Erigoninae</taxon>
        <taxon>Oedothorax</taxon>
    </lineage>
</organism>
<feature type="region of interest" description="Disordered" evidence="1">
    <location>
        <begin position="1"/>
        <end position="35"/>
    </location>
</feature>
<evidence type="ECO:0000313" key="2">
    <source>
        <dbReference type="EMBL" id="KAG8192222.1"/>
    </source>
</evidence>
<dbReference type="EMBL" id="JAFNEN010000142">
    <property type="protein sequence ID" value="KAG8192222.1"/>
    <property type="molecule type" value="Genomic_DNA"/>
</dbReference>
<proteinExistence type="predicted"/>
<comment type="caution">
    <text evidence="2">The sequence shown here is derived from an EMBL/GenBank/DDBJ whole genome shotgun (WGS) entry which is preliminary data.</text>
</comment>
<accession>A0AAV6V6F0</accession>